<sequence length="192" mass="21910">MSVTEEKKIIAKSALHSFGGTPSVYRCWDDNRNSHVDLVTCKNRPYEGINSSATIGLSDFSIGYSAGDVPLRTEIVGAANSEFEWFPNVLSTCAFNVINSQMECGMGKIHHDVIEMYYPSFEMKHILFVPPFLWEESLKTIDFPDKKVAWLMAIPISENEYRYAKEKGSEALEDLFEKKEIDFYDLKRKSVV</sequence>
<gene>
    <name evidence="2" type="ORF">SAMN05444972_11820</name>
</gene>
<dbReference type="Pfam" id="PF05076">
    <property type="entry name" value="SUFU"/>
    <property type="match status" value="1"/>
</dbReference>
<feature type="domain" description="Suppressor of fused-like" evidence="1">
    <location>
        <begin position="33"/>
        <end position="189"/>
    </location>
</feature>
<dbReference type="AlphaFoldDB" id="A0A1I6UM32"/>
<proteinExistence type="predicted"/>
<organism evidence="2 3">
    <name type="scientific">Marininema halotolerans</name>
    <dbReference type="NCBI Taxonomy" id="1155944"/>
    <lineage>
        <taxon>Bacteria</taxon>
        <taxon>Bacillati</taxon>
        <taxon>Bacillota</taxon>
        <taxon>Bacilli</taxon>
        <taxon>Bacillales</taxon>
        <taxon>Thermoactinomycetaceae</taxon>
        <taxon>Marininema</taxon>
    </lineage>
</organism>
<dbReference type="InterPro" id="IPR020941">
    <property type="entry name" value="SUFU-like_domain"/>
</dbReference>
<accession>A0A1I6UM32</accession>
<protein>
    <submittedName>
        <fullName evidence="2">Suppressor of fused protein (SUFU)</fullName>
    </submittedName>
</protein>
<name>A0A1I6UM32_9BACL</name>
<evidence type="ECO:0000313" key="2">
    <source>
        <dbReference type="EMBL" id="SFT02500.1"/>
    </source>
</evidence>
<dbReference type="EMBL" id="FPAA01000018">
    <property type="protein sequence ID" value="SFT02500.1"/>
    <property type="molecule type" value="Genomic_DNA"/>
</dbReference>
<reference evidence="3" key="1">
    <citation type="submission" date="2016-10" db="EMBL/GenBank/DDBJ databases">
        <authorList>
            <person name="Varghese N."/>
            <person name="Submissions S."/>
        </authorList>
    </citation>
    <scope>NUCLEOTIDE SEQUENCE [LARGE SCALE GENOMIC DNA]</scope>
    <source>
        <strain evidence="3">DSM 45789</strain>
    </source>
</reference>
<dbReference type="OrthoDB" id="8479146at2"/>
<evidence type="ECO:0000313" key="3">
    <source>
        <dbReference type="Proteomes" id="UP000198660"/>
    </source>
</evidence>
<dbReference type="RefSeq" id="WP_091839616.1">
    <property type="nucleotide sequence ID" value="NZ_FPAA01000018.1"/>
</dbReference>
<dbReference type="Proteomes" id="UP000198660">
    <property type="component" value="Unassembled WGS sequence"/>
</dbReference>
<evidence type="ECO:0000259" key="1">
    <source>
        <dbReference type="Pfam" id="PF05076"/>
    </source>
</evidence>
<keyword evidence="3" id="KW-1185">Reference proteome</keyword>